<dbReference type="InterPro" id="IPR045247">
    <property type="entry name" value="Oye-like"/>
</dbReference>
<protein>
    <recommendedName>
        <fullName evidence="1">NADH:flavin oxidoreductase/NADH oxidase N-terminal domain-containing protein</fullName>
    </recommendedName>
</protein>
<organism evidence="2 3">
    <name type="scientific">Cladophialophora bantiana (strain ATCC 10958 / CBS 173.52 / CDC B-1940 / NIH 8579)</name>
    <name type="common">Xylohypha bantiana</name>
    <dbReference type="NCBI Taxonomy" id="1442370"/>
    <lineage>
        <taxon>Eukaryota</taxon>
        <taxon>Fungi</taxon>
        <taxon>Dikarya</taxon>
        <taxon>Ascomycota</taxon>
        <taxon>Pezizomycotina</taxon>
        <taxon>Eurotiomycetes</taxon>
        <taxon>Chaetothyriomycetidae</taxon>
        <taxon>Chaetothyriales</taxon>
        <taxon>Herpotrichiellaceae</taxon>
        <taxon>Cladophialophora</taxon>
    </lineage>
</organism>
<dbReference type="PANTHER" id="PTHR22893">
    <property type="entry name" value="NADH OXIDOREDUCTASE-RELATED"/>
    <property type="match status" value="1"/>
</dbReference>
<dbReference type="InterPro" id="IPR013785">
    <property type="entry name" value="Aldolase_TIM"/>
</dbReference>
<dbReference type="RefSeq" id="XP_016625741.1">
    <property type="nucleotide sequence ID" value="XM_016758492.1"/>
</dbReference>
<accession>A0A0D2GL22</accession>
<proteinExistence type="predicted"/>
<keyword evidence="3" id="KW-1185">Reference proteome</keyword>
<feature type="domain" description="NADH:flavin oxidoreductase/NADH oxidase N-terminal" evidence="1">
    <location>
        <begin position="12"/>
        <end position="342"/>
    </location>
</feature>
<name>A0A0D2GL22_CLAB1</name>
<dbReference type="Gene3D" id="3.20.20.70">
    <property type="entry name" value="Aldolase class I"/>
    <property type="match status" value="1"/>
</dbReference>
<dbReference type="EMBL" id="KN846980">
    <property type="protein sequence ID" value="KIW99072.1"/>
    <property type="molecule type" value="Genomic_DNA"/>
</dbReference>
<sequence>MGSLPISTPSRLFEPLKIGNITLQHRLVMAPLTRFRADDSHVQLPFTTTYYSQRASVPGTLIITEATFISKRAGGYPNVPGIWSTEQIAAWKHITDAVHAKGSYIYLQLWALGRTANPAIAKREGIEIVSSSPTPVDTENPVVPRELSRDEIKGFVADYAQAARNAIEAGFDGVEIHAANGYLIDQFTQDVCNVRTDEYGGSVENRSRFGLEVARAVVDAVGAHRTGIRLSPFSTFQGMKMRDPLPQFTHLMKGLKELKLAYMHLVESRISGNADVEATEKIDPLIDVWDNTSPVLVAGGFRPASARQAVDDEYKDRDVAVVFGRYFISTPDLPFRIANDIELTPYNRDTFYTPKSEVGYLDYPFSKEFEQAYTKL</sequence>
<evidence type="ECO:0000313" key="3">
    <source>
        <dbReference type="Proteomes" id="UP000053789"/>
    </source>
</evidence>
<dbReference type="GO" id="GO:0003959">
    <property type="term" value="F:NADPH dehydrogenase activity"/>
    <property type="evidence" value="ECO:0007669"/>
    <property type="project" value="TreeGrafter"/>
</dbReference>
<dbReference type="VEuPathDB" id="FungiDB:Z519_00735"/>
<dbReference type="CDD" id="cd02933">
    <property type="entry name" value="OYE_like_FMN"/>
    <property type="match status" value="1"/>
</dbReference>
<evidence type="ECO:0000259" key="1">
    <source>
        <dbReference type="Pfam" id="PF00724"/>
    </source>
</evidence>
<dbReference type="Pfam" id="PF00724">
    <property type="entry name" value="Oxidored_FMN"/>
    <property type="match status" value="1"/>
</dbReference>
<dbReference type="SUPFAM" id="SSF51395">
    <property type="entry name" value="FMN-linked oxidoreductases"/>
    <property type="match status" value="1"/>
</dbReference>
<gene>
    <name evidence="2" type="ORF">Z519_00735</name>
</gene>
<dbReference type="GO" id="GO:0010181">
    <property type="term" value="F:FMN binding"/>
    <property type="evidence" value="ECO:0007669"/>
    <property type="project" value="InterPro"/>
</dbReference>
<dbReference type="HOGENOM" id="CLU_012153_0_0_1"/>
<dbReference type="FunFam" id="3.20.20.70:FF:000138">
    <property type="entry name" value="NADPH dehydrogenase 1"/>
    <property type="match status" value="1"/>
</dbReference>
<reference evidence="2" key="1">
    <citation type="submission" date="2015-01" db="EMBL/GenBank/DDBJ databases">
        <title>The Genome Sequence of Cladophialophora bantiana CBS 173.52.</title>
        <authorList>
            <consortium name="The Broad Institute Genomics Platform"/>
            <person name="Cuomo C."/>
            <person name="de Hoog S."/>
            <person name="Gorbushina A."/>
            <person name="Stielow B."/>
            <person name="Teixiera M."/>
            <person name="Abouelleil A."/>
            <person name="Chapman S.B."/>
            <person name="Priest M."/>
            <person name="Young S.K."/>
            <person name="Wortman J."/>
            <person name="Nusbaum C."/>
            <person name="Birren B."/>
        </authorList>
    </citation>
    <scope>NUCLEOTIDE SEQUENCE [LARGE SCALE GENOMIC DNA]</scope>
    <source>
        <strain evidence="2">CBS 173.52</strain>
    </source>
</reference>
<dbReference type="InterPro" id="IPR001155">
    <property type="entry name" value="OxRdtase_FMN_N"/>
</dbReference>
<dbReference type="GeneID" id="27693663"/>
<dbReference type="Proteomes" id="UP000053789">
    <property type="component" value="Unassembled WGS sequence"/>
</dbReference>
<dbReference type="AlphaFoldDB" id="A0A0D2GL22"/>
<dbReference type="OrthoDB" id="276546at2759"/>
<evidence type="ECO:0000313" key="2">
    <source>
        <dbReference type="EMBL" id="KIW99072.1"/>
    </source>
</evidence>
<dbReference type="PANTHER" id="PTHR22893:SF91">
    <property type="entry name" value="NADPH DEHYDROGENASE 2-RELATED"/>
    <property type="match status" value="1"/>
</dbReference>